<gene>
    <name evidence="2" type="ORF">A4A58_18435</name>
</gene>
<evidence type="ECO:0000313" key="2">
    <source>
        <dbReference type="EMBL" id="KZD20706.1"/>
    </source>
</evidence>
<proteinExistence type="predicted"/>
<keyword evidence="3" id="KW-1185">Reference proteome</keyword>
<dbReference type="RefSeq" id="WP_068738373.1">
    <property type="nucleotide sequence ID" value="NZ_LVYV01000055.1"/>
</dbReference>
<dbReference type="Proteomes" id="UP000076574">
    <property type="component" value="Unassembled WGS sequence"/>
</dbReference>
<keyword evidence="1" id="KW-0472">Membrane</keyword>
<dbReference type="EMBL" id="LVYV01000055">
    <property type="protein sequence ID" value="KZD20706.1"/>
    <property type="molecule type" value="Genomic_DNA"/>
</dbReference>
<name>A0A163XC36_9BRAD</name>
<dbReference type="AlphaFoldDB" id="A0A163XC36"/>
<keyword evidence="1" id="KW-0812">Transmembrane</keyword>
<evidence type="ECO:0000313" key="3">
    <source>
        <dbReference type="Proteomes" id="UP000076574"/>
    </source>
</evidence>
<comment type="caution">
    <text evidence="2">The sequence shown here is derived from an EMBL/GenBank/DDBJ whole genome shotgun (WGS) entry which is preliminary data.</text>
</comment>
<keyword evidence="1" id="KW-1133">Transmembrane helix</keyword>
<sequence>MSLIVELLIDIAVEFVSDLTTAKWPFVGEVVGLVCLVIGALVVGLSSSGADRVRRSACWP</sequence>
<organism evidence="2 3">
    <name type="scientific">Tardiphaga robiniae</name>
    <dbReference type="NCBI Taxonomy" id="943830"/>
    <lineage>
        <taxon>Bacteria</taxon>
        <taxon>Pseudomonadati</taxon>
        <taxon>Pseudomonadota</taxon>
        <taxon>Alphaproteobacteria</taxon>
        <taxon>Hyphomicrobiales</taxon>
        <taxon>Nitrobacteraceae</taxon>
        <taxon>Tardiphaga</taxon>
    </lineage>
</organism>
<protein>
    <submittedName>
        <fullName evidence="2">Uncharacterized protein</fullName>
    </submittedName>
</protein>
<feature type="transmembrane region" description="Helical" evidence="1">
    <location>
        <begin position="24"/>
        <end position="45"/>
    </location>
</feature>
<reference evidence="2 3" key="1">
    <citation type="submission" date="2016-03" db="EMBL/GenBank/DDBJ databases">
        <title>Microsymbionts genomes from the relict species Vavilovia formosa (Stev.) Fed.</title>
        <authorList>
            <person name="Kopat V."/>
            <person name="Chirak E."/>
            <person name="Kimeklis A."/>
            <person name="Andronov E."/>
        </authorList>
    </citation>
    <scope>NUCLEOTIDE SEQUENCE [LARGE SCALE GENOMIC DNA]</scope>
    <source>
        <strain evidence="2 3">Vaf07</strain>
    </source>
</reference>
<dbReference type="STRING" id="943830.A4A58_18435"/>
<dbReference type="OrthoDB" id="1346192at28211"/>
<evidence type="ECO:0000256" key="1">
    <source>
        <dbReference type="SAM" id="Phobius"/>
    </source>
</evidence>
<accession>A0A163XC36</accession>